<dbReference type="InterPro" id="IPR009622">
    <property type="entry name" value="NDUFAF4"/>
</dbReference>
<dbReference type="GO" id="GO:0005739">
    <property type="term" value="C:mitochondrion"/>
    <property type="evidence" value="ECO:0007669"/>
    <property type="project" value="TreeGrafter"/>
</dbReference>
<dbReference type="STRING" id="35525.A0A164KGA7"/>
<sequence>MGNIAIKASRKLMRPLKNFAVEARAERVLAKEKPTPAPWHPTTQKRIDELIKSNPDLIDGQLAKKDELLGNRLKQIYVTSRDKPIIPKNIEKTLPAERNNVESPEFGYQEPARITKGKLSIRQALLLIGKHHQDPVIHNAVSLANEYTIHPRVSENILKYFKTFEYYQPPKVKTHIQAKDYITFKSLPTAQNKDKPLIGENSLKS</sequence>
<keyword evidence="1" id="KW-0830">Ubiquinone</keyword>
<evidence type="ECO:0000313" key="2">
    <source>
        <dbReference type="Proteomes" id="UP000076858"/>
    </source>
</evidence>
<dbReference type="GO" id="GO:0032981">
    <property type="term" value="P:mitochondrial respiratory chain complex I assembly"/>
    <property type="evidence" value="ECO:0007669"/>
    <property type="project" value="InterPro"/>
</dbReference>
<dbReference type="PANTHER" id="PTHR13338">
    <property type="entry name" value="UPF0240 PROTEIN"/>
    <property type="match status" value="1"/>
</dbReference>
<proteinExistence type="predicted"/>
<reference evidence="1 2" key="1">
    <citation type="submission" date="2016-03" db="EMBL/GenBank/DDBJ databases">
        <title>EvidentialGene: Evidence-directed Construction of Genes on Genomes.</title>
        <authorList>
            <person name="Gilbert D.G."/>
            <person name="Choi J.-H."/>
            <person name="Mockaitis K."/>
            <person name="Colbourne J."/>
            <person name="Pfrender M."/>
        </authorList>
    </citation>
    <scope>NUCLEOTIDE SEQUENCE [LARGE SCALE GENOMIC DNA]</scope>
    <source>
        <strain evidence="1 2">Xinb3</strain>
        <tissue evidence="1">Complete organism</tissue>
    </source>
</reference>
<evidence type="ECO:0000313" key="1">
    <source>
        <dbReference type="EMBL" id="KZS03237.1"/>
    </source>
</evidence>
<dbReference type="EMBL" id="LRGB01003325">
    <property type="protein sequence ID" value="KZS03237.1"/>
    <property type="molecule type" value="Genomic_DNA"/>
</dbReference>
<dbReference type="PANTHER" id="PTHR13338:SF4">
    <property type="entry name" value="NADH DEHYDROGENASE [UBIQUINONE] 1 ALPHA SUBCOMPLEX ASSEMBLY FACTOR 4"/>
    <property type="match status" value="1"/>
</dbReference>
<dbReference type="Proteomes" id="UP000076858">
    <property type="component" value="Unassembled WGS sequence"/>
</dbReference>
<name>A0A164KGA7_9CRUS</name>
<dbReference type="AlphaFoldDB" id="A0A164KGA7"/>
<accession>A0A164KGA7</accession>
<dbReference type="Pfam" id="PF06784">
    <property type="entry name" value="UPF0240"/>
    <property type="match status" value="1"/>
</dbReference>
<comment type="caution">
    <text evidence="1">The sequence shown here is derived from an EMBL/GenBank/DDBJ whole genome shotgun (WGS) entry which is preliminary data.</text>
</comment>
<keyword evidence="2" id="KW-1185">Reference proteome</keyword>
<organism evidence="1 2">
    <name type="scientific">Daphnia magna</name>
    <dbReference type="NCBI Taxonomy" id="35525"/>
    <lineage>
        <taxon>Eukaryota</taxon>
        <taxon>Metazoa</taxon>
        <taxon>Ecdysozoa</taxon>
        <taxon>Arthropoda</taxon>
        <taxon>Crustacea</taxon>
        <taxon>Branchiopoda</taxon>
        <taxon>Diplostraca</taxon>
        <taxon>Cladocera</taxon>
        <taxon>Anomopoda</taxon>
        <taxon>Daphniidae</taxon>
        <taxon>Daphnia</taxon>
    </lineage>
</organism>
<dbReference type="OrthoDB" id="2434756at2759"/>
<gene>
    <name evidence="1" type="ORF">APZ42_034099</name>
</gene>
<protein>
    <submittedName>
        <fullName evidence="1">NADH dehydrogenase [ubiquinone] 1 alpha subcomplex assembly factor 4</fullName>
    </submittedName>
</protein>